<name>A0A4W5PBD2_9TELE</name>
<proteinExistence type="predicted"/>
<dbReference type="Ensembl" id="ENSHHUT00000062764.1">
    <property type="protein sequence ID" value="ENSHHUP00000060697.1"/>
    <property type="gene ID" value="ENSHHUG00000035967.1"/>
</dbReference>
<sequence>MDSSWSNFLFQAPLSQTQSETALQSELLPDMTGSAQSPPTEHIAPPPSTVDTAALNEEPLPGEHAGLVSQKAPIPYIVHCVWNRVGG</sequence>
<evidence type="ECO:0000313" key="2">
    <source>
        <dbReference type="Ensembl" id="ENSHHUP00000060697.1"/>
    </source>
</evidence>
<accession>A0A4W5PBD2</accession>
<protein>
    <submittedName>
        <fullName evidence="2">Uncharacterized protein</fullName>
    </submittedName>
</protein>
<reference evidence="3" key="1">
    <citation type="submission" date="2018-06" db="EMBL/GenBank/DDBJ databases">
        <title>Genome assembly of Danube salmon.</title>
        <authorList>
            <person name="Macqueen D.J."/>
            <person name="Gundappa M.K."/>
        </authorList>
    </citation>
    <scope>NUCLEOTIDE SEQUENCE [LARGE SCALE GENOMIC DNA]</scope>
</reference>
<reference evidence="2" key="3">
    <citation type="submission" date="2025-09" db="UniProtKB">
        <authorList>
            <consortium name="Ensembl"/>
        </authorList>
    </citation>
    <scope>IDENTIFICATION</scope>
</reference>
<feature type="region of interest" description="Disordered" evidence="1">
    <location>
        <begin position="17"/>
        <end position="67"/>
    </location>
</feature>
<dbReference type="STRING" id="62062.ENSHHUP00000060697"/>
<dbReference type="Proteomes" id="UP000314982">
    <property type="component" value="Unassembled WGS sequence"/>
</dbReference>
<evidence type="ECO:0000256" key="1">
    <source>
        <dbReference type="SAM" id="MobiDB-lite"/>
    </source>
</evidence>
<reference evidence="2" key="2">
    <citation type="submission" date="2025-08" db="UniProtKB">
        <authorList>
            <consortium name="Ensembl"/>
        </authorList>
    </citation>
    <scope>IDENTIFICATION</scope>
</reference>
<evidence type="ECO:0000313" key="3">
    <source>
        <dbReference type="Proteomes" id="UP000314982"/>
    </source>
</evidence>
<dbReference type="GeneTree" id="ENSGT00970000197291"/>
<dbReference type="AlphaFoldDB" id="A0A4W5PBD2"/>
<organism evidence="2 3">
    <name type="scientific">Hucho hucho</name>
    <name type="common">huchen</name>
    <dbReference type="NCBI Taxonomy" id="62062"/>
    <lineage>
        <taxon>Eukaryota</taxon>
        <taxon>Metazoa</taxon>
        <taxon>Chordata</taxon>
        <taxon>Craniata</taxon>
        <taxon>Vertebrata</taxon>
        <taxon>Euteleostomi</taxon>
        <taxon>Actinopterygii</taxon>
        <taxon>Neopterygii</taxon>
        <taxon>Teleostei</taxon>
        <taxon>Protacanthopterygii</taxon>
        <taxon>Salmoniformes</taxon>
        <taxon>Salmonidae</taxon>
        <taxon>Salmoninae</taxon>
        <taxon>Hucho</taxon>
    </lineage>
</organism>
<keyword evidence="3" id="KW-1185">Reference proteome</keyword>